<gene>
    <name evidence="9 14" type="primary">secD</name>
    <name evidence="14" type="ORF">ER308_19115</name>
</gene>
<evidence type="ECO:0000256" key="10">
    <source>
        <dbReference type="SAM" id="MobiDB-lite"/>
    </source>
</evidence>
<comment type="similarity">
    <text evidence="9">Belongs to the SecD/SecF family. SecD subfamily.</text>
</comment>
<dbReference type="KEGG" id="erz:ER308_19115"/>
<comment type="subcellular location">
    <subcellularLocation>
        <location evidence="1 9">Cell membrane</location>
        <topology evidence="1 9">Multi-pass membrane protein</topology>
    </subcellularLocation>
</comment>
<feature type="domain" description="Protein export membrane protein SecD/SecF C-terminal" evidence="11">
    <location>
        <begin position="297"/>
        <end position="457"/>
    </location>
</feature>
<dbReference type="GO" id="GO:0043952">
    <property type="term" value="P:protein transport by the Sec complex"/>
    <property type="evidence" value="ECO:0007669"/>
    <property type="project" value="UniProtKB-UniRule"/>
</dbReference>
<dbReference type="NCBIfam" id="TIGR00916">
    <property type="entry name" value="2A0604s01"/>
    <property type="match status" value="1"/>
</dbReference>
<dbReference type="Gene3D" id="1.20.1640.10">
    <property type="entry name" value="Multidrug efflux transporter AcrB transmembrane domain"/>
    <property type="match status" value="1"/>
</dbReference>
<dbReference type="PANTHER" id="PTHR30081">
    <property type="entry name" value="PROTEIN-EXPORT MEMBRANE PROTEIN SEC"/>
    <property type="match status" value="1"/>
</dbReference>
<feature type="domain" description="SecDF P1 head subdomain" evidence="13">
    <location>
        <begin position="182"/>
        <end position="294"/>
    </location>
</feature>
<dbReference type="Pfam" id="PF02355">
    <property type="entry name" value="SecD_SecF_C"/>
    <property type="match status" value="1"/>
</dbReference>
<feature type="region of interest" description="Disordered" evidence="10">
    <location>
        <begin position="118"/>
        <end position="148"/>
    </location>
</feature>
<dbReference type="Pfam" id="PF22599">
    <property type="entry name" value="SecDF_P1_head"/>
    <property type="match status" value="1"/>
</dbReference>
<protein>
    <recommendedName>
        <fullName evidence="9">Protein translocase subunit SecD</fullName>
    </recommendedName>
</protein>
<reference evidence="14 15" key="1">
    <citation type="submission" date="2019-01" db="EMBL/GenBank/DDBJ databases">
        <title>Egibacter rhizosphaerae EGI 80759T.</title>
        <authorList>
            <person name="Chen D.-D."/>
            <person name="Tian Y."/>
            <person name="Jiao J.-Y."/>
            <person name="Zhang X.-T."/>
            <person name="Zhang Y.-G."/>
            <person name="Zhang Y."/>
            <person name="Xiao M."/>
            <person name="Shu W.-S."/>
            <person name="Li W.-J."/>
        </authorList>
    </citation>
    <scope>NUCLEOTIDE SEQUENCE [LARGE SCALE GENOMIC DNA]</scope>
    <source>
        <strain evidence="14 15">EGI 80759</strain>
    </source>
</reference>
<dbReference type="InterPro" id="IPR005791">
    <property type="entry name" value="SecD"/>
</dbReference>
<dbReference type="Proteomes" id="UP000291469">
    <property type="component" value="Chromosome"/>
</dbReference>
<dbReference type="GO" id="GO:0005886">
    <property type="term" value="C:plasma membrane"/>
    <property type="evidence" value="ECO:0007669"/>
    <property type="project" value="UniProtKB-SubCell"/>
</dbReference>
<evidence type="ECO:0000313" key="15">
    <source>
        <dbReference type="Proteomes" id="UP000291469"/>
    </source>
</evidence>
<keyword evidence="15" id="KW-1185">Reference proteome</keyword>
<feature type="transmembrane region" description="Helical" evidence="9">
    <location>
        <begin position="313"/>
        <end position="332"/>
    </location>
</feature>
<evidence type="ECO:0000256" key="2">
    <source>
        <dbReference type="ARBA" id="ARBA00022448"/>
    </source>
</evidence>
<keyword evidence="2 9" id="KW-0813">Transport</keyword>
<keyword evidence="7 9" id="KW-0811">Translocation</keyword>
<dbReference type="Pfam" id="PF21760">
    <property type="entry name" value="SecD_1st"/>
    <property type="match status" value="1"/>
</dbReference>
<dbReference type="HAMAP" id="MF_01463_B">
    <property type="entry name" value="SecD_B"/>
    <property type="match status" value="1"/>
</dbReference>
<sequence length="503" mass="53208">MTKQGLVGVLAAFVVAVGVLWGVILANDWTPELGLDLQGGVSLNLEPAPGQEIDDEVLDQTVEVLRERIDALGVAEPDIARQGETVRVEIPGAADQQEAEEVVQETAILQVRPVLEEIPPGAPDYEDVGPSCDELDAQRAEGPPPDDEEVVLCQGEQVAEAPLDAEGEIEDPADEEVPPDQRSKFRLGRVVVDGGALDGARAQVDQTTGQWATALEFDAEGEGIFREFTGELACEQGDTRRIGIVLDGVVENAPPVAQEVECGQGIADGGQISTAGEDEARDLELVLRTGALPIQLELETSQQISPTLGTESLQAGLLAGAIGLALVGVYLVTLYRGIGLAAVMELLVFGLLVLGAITVLGQTIGYTLTLAGVAGVIVSIGIAADSSIIYRERYRDEIRRGRTIRTAAETAFSRAFRTNLTGNTVSFIGAVVLWFFAVGPVQGFAFALGLSTLIDTVLFGTFTRSVFGLVANNRKLARSPWVGLRADTFISQPVVATADRGKS</sequence>
<evidence type="ECO:0000256" key="1">
    <source>
        <dbReference type="ARBA" id="ARBA00004651"/>
    </source>
</evidence>
<name>A0A411YJT8_9ACTN</name>
<keyword evidence="6 9" id="KW-1133">Transmembrane helix</keyword>
<evidence type="ECO:0000259" key="13">
    <source>
        <dbReference type="Pfam" id="PF22599"/>
    </source>
</evidence>
<evidence type="ECO:0000259" key="12">
    <source>
        <dbReference type="Pfam" id="PF21760"/>
    </source>
</evidence>
<dbReference type="Gene3D" id="3.30.1360.200">
    <property type="match status" value="1"/>
</dbReference>
<keyword evidence="4 9" id="KW-0812">Transmembrane</keyword>
<evidence type="ECO:0000259" key="11">
    <source>
        <dbReference type="Pfam" id="PF02355"/>
    </source>
</evidence>
<dbReference type="OrthoDB" id="5240379at2"/>
<evidence type="ECO:0000256" key="8">
    <source>
        <dbReference type="ARBA" id="ARBA00023136"/>
    </source>
</evidence>
<dbReference type="RefSeq" id="WP_131156461.1">
    <property type="nucleotide sequence ID" value="NZ_CP036402.1"/>
</dbReference>
<evidence type="ECO:0000256" key="6">
    <source>
        <dbReference type="ARBA" id="ARBA00022989"/>
    </source>
</evidence>
<dbReference type="InterPro" id="IPR048634">
    <property type="entry name" value="SecD_SecF_C"/>
</dbReference>
<accession>A0A411YJT8</accession>
<dbReference type="Gene3D" id="3.30.70.3220">
    <property type="match status" value="1"/>
</dbReference>
<feature type="transmembrane region" description="Helical" evidence="9">
    <location>
        <begin position="339"/>
        <end position="360"/>
    </location>
</feature>
<evidence type="ECO:0000256" key="7">
    <source>
        <dbReference type="ARBA" id="ARBA00023010"/>
    </source>
</evidence>
<evidence type="ECO:0000256" key="3">
    <source>
        <dbReference type="ARBA" id="ARBA00022475"/>
    </source>
</evidence>
<feature type="transmembrane region" description="Helical" evidence="9">
    <location>
        <begin position="420"/>
        <end position="438"/>
    </location>
</feature>
<dbReference type="GO" id="GO:0006605">
    <property type="term" value="P:protein targeting"/>
    <property type="evidence" value="ECO:0007669"/>
    <property type="project" value="UniProtKB-UniRule"/>
</dbReference>
<comment type="function">
    <text evidence="9">Part of the Sec protein translocase complex. Interacts with the SecYEG preprotein conducting channel. SecDF uses the proton motive force (PMF) to complete protein translocation after the ATP-dependent function of SecA.</text>
</comment>
<dbReference type="AlphaFoldDB" id="A0A411YJT8"/>
<dbReference type="SUPFAM" id="SSF82866">
    <property type="entry name" value="Multidrug efflux transporter AcrB transmembrane domain"/>
    <property type="match status" value="1"/>
</dbReference>
<organism evidence="14 15">
    <name type="scientific">Egibacter rhizosphaerae</name>
    <dbReference type="NCBI Taxonomy" id="1670831"/>
    <lineage>
        <taxon>Bacteria</taxon>
        <taxon>Bacillati</taxon>
        <taxon>Actinomycetota</taxon>
        <taxon>Nitriliruptoria</taxon>
        <taxon>Egibacterales</taxon>
        <taxon>Egibacteraceae</taxon>
        <taxon>Egibacter</taxon>
    </lineage>
</organism>
<dbReference type="GO" id="GO:0015450">
    <property type="term" value="F:protein-transporting ATPase activity"/>
    <property type="evidence" value="ECO:0007669"/>
    <property type="project" value="InterPro"/>
</dbReference>
<feature type="domain" description="Protein translocase subunit SecDF P1" evidence="12">
    <location>
        <begin position="58"/>
        <end position="114"/>
    </location>
</feature>
<dbReference type="GO" id="GO:0065002">
    <property type="term" value="P:intracellular protein transmembrane transport"/>
    <property type="evidence" value="ECO:0007669"/>
    <property type="project" value="UniProtKB-UniRule"/>
</dbReference>
<comment type="subunit">
    <text evidence="9">Forms a complex with SecF. Part of the essential Sec protein translocation apparatus which comprises SecA, SecYEG and auxiliary proteins SecDF. Other proteins may also be involved.</text>
</comment>
<evidence type="ECO:0000313" key="14">
    <source>
        <dbReference type="EMBL" id="QBI21469.1"/>
    </source>
</evidence>
<evidence type="ECO:0000256" key="5">
    <source>
        <dbReference type="ARBA" id="ARBA00022927"/>
    </source>
</evidence>
<dbReference type="InterPro" id="IPR022813">
    <property type="entry name" value="SecD/SecF_arch_bac"/>
</dbReference>
<dbReference type="InterPro" id="IPR055344">
    <property type="entry name" value="SecD_SecF_C_bact"/>
</dbReference>
<feature type="transmembrane region" description="Helical" evidence="9">
    <location>
        <begin position="444"/>
        <end position="470"/>
    </location>
</feature>
<evidence type="ECO:0000256" key="9">
    <source>
        <dbReference type="HAMAP-Rule" id="MF_01463"/>
    </source>
</evidence>
<dbReference type="InterPro" id="IPR054384">
    <property type="entry name" value="SecDF_P1_head"/>
</dbReference>
<keyword evidence="3 9" id="KW-1003">Cell membrane</keyword>
<dbReference type="PANTHER" id="PTHR30081:SF1">
    <property type="entry name" value="PROTEIN TRANSLOCASE SUBUNIT SECD"/>
    <property type="match status" value="1"/>
</dbReference>
<evidence type="ECO:0000256" key="4">
    <source>
        <dbReference type="ARBA" id="ARBA00022692"/>
    </source>
</evidence>
<dbReference type="EMBL" id="CP036402">
    <property type="protein sequence ID" value="QBI21469.1"/>
    <property type="molecule type" value="Genomic_DNA"/>
</dbReference>
<comment type="caution">
    <text evidence="9">Lacks conserved residue(s) required for the propagation of feature annotation.</text>
</comment>
<dbReference type="NCBIfam" id="TIGR01129">
    <property type="entry name" value="secD"/>
    <property type="match status" value="1"/>
</dbReference>
<keyword evidence="5 9" id="KW-0653">Protein transport</keyword>
<keyword evidence="8 9" id="KW-0472">Membrane</keyword>
<dbReference type="InterPro" id="IPR048631">
    <property type="entry name" value="SecD_1st"/>
</dbReference>
<proteinExistence type="inferred from homology"/>
<feature type="transmembrane region" description="Helical" evidence="9">
    <location>
        <begin position="366"/>
        <end position="390"/>
    </location>
</feature>